<feature type="region of interest" description="Disordered" evidence="1">
    <location>
        <begin position="1"/>
        <end position="193"/>
    </location>
</feature>
<feature type="compositionally biased region" description="Low complexity" evidence="1">
    <location>
        <begin position="218"/>
        <end position="232"/>
    </location>
</feature>
<evidence type="ECO:0000256" key="1">
    <source>
        <dbReference type="SAM" id="MobiDB-lite"/>
    </source>
</evidence>
<dbReference type="Proteomes" id="UP000606115">
    <property type="component" value="Unassembled WGS sequence"/>
</dbReference>
<protein>
    <recommendedName>
        <fullName evidence="5">TIGR01906 family membrane protein</fullName>
    </recommendedName>
</protein>
<reference evidence="4" key="1">
    <citation type="journal article" date="2019" name="Int. J. Syst. Evol. Microbiol.">
        <title>The Global Catalogue of Microorganisms (GCM) 10K type strain sequencing project: providing services to taxonomists for standard genome sequencing and annotation.</title>
        <authorList>
            <consortium name="The Broad Institute Genomics Platform"/>
            <consortium name="The Broad Institute Genome Sequencing Center for Infectious Disease"/>
            <person name="Wu L."/>
            <person name="Ma J."/>
        </authorList>
    </citation>
    <scope>NUCLEOTIDE SEQUENCE [LARGE SCALE GENOMIC DNA]</scope>
    <source>
        <strain evidence="4">CGMCC 1.3685</strain>
    </source>
</reference>
<proteinExistence type="predicted"/>
<dbReference type="Pfam" id="PF07314">
    <property type="entry name" value="Lit"/>
    <property type="match status" value="1"/>
</dbReference>
<keyword evidence="4" id="KW-1185">Reference proteome</keyword>
<dbReference type="GeneID" id="303303557"/>
<keyword evidence="2" id="KW-0472">Membrane</keyword>
<feature type="region of interest" description="Disordered" evidence="1">
    <location>
        <begin position="208"/>
        <end position="249"/>
    </location>
</feature>
<sequence>MAEAAKNTPGAKGPEGSDKPIAATLSESSDQASKGSLSQRAEELSARLEEHKKQAKAAQDERAAKAAAAAKAAFLNPTGATPAQSKTAETKPAENKSAATVAQPSPAAPPTTVQPASKPVAAKPAVSKPAAVKPATAPAAAPAKPAADKPATAPAASKPAVKKPVAAKPAATKPAPSKPVAASAAKPKVEEPVEDVIRAIKLPHEIEAEKKVATPDSKPAATAKAPVAQAKQGVPPVSAAPQKDNPETSSAAVAQARTRVFGNYTPEPVPSEAAVKRRVARERALNSKPPMARTAQVLLAIIFPVLTLIVAIRLVATPAFLAMAYARPGFPSDRFGFTDPERLTYGSYGVDYLNNFAGPEYLSGLKLPTGSSMFSSQEVQHMLDVKNLIGLGYVIGAVLAVLAIVFIVYLANRYAGGVRRALFAGAIVTVVLFAAVAALAITGWNTFFSGFHSLFFAEGTWTFSVSDTLIRLYPEQFWMDSAVAIGVLMVLTVLMVLITCWPTARRREGSRLRQEARVFGLSN</sequence>
<dbReference type="InterPro" id="IPR010178">
    <property type="entry name" value="Lit"/>
</dbReference>
<evidence type="ECO:0000313" key="3">
    <source>
        <dbReference type="EMBL" id="GGJ54758.1"/>
    </source>
</evidence>
<feature type="compositionally biased region" description="Low complexity" evidence="1">
    <location>
        <begin position="115"/>
        <end position="186"/>
    </location>
</feature>
<comment type="caution">
    <text evidence="3">The sequence shown here is derived from an EMBL/GenBank/DDBJ whole genome shotgun (WGS) entry which is preliminary data.</text>
</comment>
<name>A0ABQ2DGG6_9MICC</name>
<feature type="compositionally biased region" description="Polar residues" evidence="1">
    <location>
        <begin position="78"/>
        <end position="87"/>
    </location>
</feature>
<keyword evidence="2" id="KW-1133">Transmembrane helix</keyword>
<feature type="compositionally biased region" description="Polar residues" evidence="1">
    <location>
        <begin position="25"/>
        <end position="39"/>
    </location>
</feature>
<dbReference type="EMBL" id="BMKX01000002">
    <property type="protein sequence ID" value="GGJ54758.1"/>
    <property type="molecule type" value="Genomic_DNA"/>
</dbReference>
<dbReference type="RefSeq" id="WP_188684382.1">
    <property type="nucleotide sequence ID" value="NZ_BMKX01000002.1"/>
</dbReference>
<gene>
    <name evidence="3" type="ORF">GCM10007173_11740</name>
</gene>
<feature type="transmembrane region" description="Helical" evidence="2">
    <location>
        <begin position="422"/>
        <end position="444"/>
    </location>
</feature>
<feature type="compositionally biased region" description="Basic and acidic residues" evidence="1">
    <location>
        <begin position="40"/>
        <end position="64"/>
    </location>
</feature>
<feature type="transmembrane region" description="Helical" evidence="2">
    <location>
        <begin position="388"/>
        <end position="410"/>
    </location>
</feature>
<evidence type="ECO:0000313" key="4">
    <source>
        <dbReference type="Proteomes" id="UP000606115"/>
    </source>
</evidence>
<dbReference type="NCBIfam" id="TIGR01906">
    <property type="entry name" value="integ_TIGR01906"/>
    <property type="match status" value="1"/>
</dbReference>
<feature type="transmembrane region" description="Helical" evidence="2">
    <location>
        <begin position="297"/>
        <end position="326"/>
    </location>
</feature>
<evidence type="ECO:0008006" key="5">
    <source>
        <dbReference type="Google" id="ProtNLM"/>
    </source>
</evidence>
<feature type="transmembrane region" description="Helical" evidence="2">
    <location>
        <begin position="482"/>
        <end position="504"/>
    </location>
</feature>
<keyword evidence="2" id="KW-0812">Transmembrane</keyword>
<evidence type="ECO:0000256" key="2">
    <source>
        <dbReference type="SAM" id="Phobius"/>
    </source>
</evidence>
<accession>A0ABQ2DGG6</accession>
<organism evidence="3 4">
    <name type="scientific">Glutamicibacter ardleyensis</name>
    <dbReference type="NCBI Taxonomy" id="225894"/>
    <lineage>
        <taxon>Bacteria</taxon>
        <taxon>Bacillati</taxon>
        <taxon>Actinomycetota</taxon>
        <taxon>Actinomycetes</taxon>
        <taxon>Micrococcales</taxon>
        <taxon>Micrococcaceae</taxon>
        <taxon>Glutamicibacter</taxon>
    </lineage>
</organism>